<protein>
    <submittedName>
        <fullName evidence="8">4,4'-diaponeurosporenoate glycosyltransferase</fullName>
        <ecNumber evidence="8">2.4.1.-</ecNumber>
    </submittedName>
</protein>
<dbReference type="Proteomes" id="UP000318081">
    <property type="component" value="Chromosome"/>
</dbReference>
<name>A0ABX5XY64_9BACT</name>
<evidence type="ECO:0000313" key="8">
    <source>
        <dbReference type="EMBL" id="QDV86375.1"/>
    </source>
</evidence>
<evidence type="ECO:0000256" key="4">
    <source>
        <dbReference type="ARBA" id="ARBA00022679"/>
    </source>
</evidence>
<evidence type="ECO:0000313" key="9">
    <source>
        <dbReference type="Proteomes" id="UP000318081"/>
    </source>
</evidence>
<dbReference type="Gene3D" id="3.90.550.10">
    <property type="entry name" value="Spore Coat Polysaccharide Biosynthesis Protein SpsA, Chain A"/>
    <property type="match status" value="1"/>
</dbReference>
<keyword evidence="4 8" id="KW-0808">Transferase</keyword>
<keyword evidence="3 8" id="KW-0328">Glycosyltransferase</keyword>
<dbReference type="RefSeq" id="WP_145217419.1">
    <property type="nucleotide sequence ID" value="NZ_CP036432.1"/>
</dbReference>
<accession>A0ABX5XY64</accession>
<feature type="transmembrane region" description="Helical" evidence="6">
    <location>
        <begin position="309"/>
        <end position="332"/>
    </location>
</feature>
<reference evidence="8 9" key="1">
    <citation type="submission" date="2019-02" db="EMBL/GenBank/DDBJ databases">
        <title>Deep-cultivation of Planctomycetes and their phenomic and genomic characterization uncovers novel biology.</title>
        <authorList>
            <person name="Wiegand S."/>
            <person name="Jogler M."/>
            <person name="Boedeker C."/>
            <person name="Pinto D."/>
            <person name="Vollmers J."/>
            <person name="Rivas-Marin E."/>
            <person name="Kohn T."/>
            <person name="Peeters S.H."/>
            <person name="Heuer A."/>
            <person name="Rast P."/>
            <person name="Oberbeckmann S."/>
            <person name="Bunk B."/>
            <person name="Jeske O."/>
            <person name="Meyerdierks A."/>
            <person name="Storesund J.E."/>
            <person name="Kallscheuer N."/>
            <person name="Luecker S."/>
            <person name="Lage O.M."/>
            <person name="Pohl T."/>
            <person name="Merkel B.J."/>
            <person name="Hornburger P."/>
            <person name="Mueller R.-W."/>
            <person name="Bruemmer F."/>
            <person name="Labrenz M."/>
            <person name="Spormann A.M."/>
            <person name="Op den Camp H."/>
            <person name="Overmann J."/>
            <person name="Amann R."/>
            <person name="Jetten M.S.M."/>
            <person name="Mascher T."/>
            <person name="Medema M.H."/>
            <person name="Devos D.P."/>
            <person name="Kaster A.-K."/>
            <person name="Ovreas L."/>
            <person name="Rohde M."/>
            <person name="Galperin M.Y."/>
            <person name="Jogler C."/>
        </authorList>
    </citation>
    <scope>NUCLEOTIDE SEQUENCE [LARGE SCALE GENOMIC DNA]</scope>
    <source>
        <strain evidence="8 9">TBK1r</strain>
    </source>
</reference>
<proteinExistence type="predicted"/>
<dbReference type="Pfam" id="PF00535">
    <property type="entry name" value="Glycos_transf_2"/>
    <property type="match status" value="1"/>
</dbReference>
<feature type="transmembrane region" description="Helical" evidence="6">
    <location>
        <begin position="364"/>
        <end position="385"/>
    </location>
</feature>
<dbReference type="InterPro" id="IPR001173">
    <property type="entry name" value="Glyco_trans_2-like"/>
</dbReference>
<comment type="subcellular location">
    <subcellularLocation>
        <location evidence="1">Cell membrane</location>
    </subcellularLocation>
</comment>
<keyword evidence="6" id="KW-1133">Transmembrane helix</keyword>
<evidence type="ECO:0000259" key="7">
    <source>
        <dbReference type="Pfam" id="PF00535"/>
    </source>
</evidence>
<feature type="transmembrane region" description="Helical" evidence="6">
    <location>
        <begin position="338"/>
        <end position="357"/>
    </location>
</feature>
<evidence type="ECO:0000256" key="3">
    <source>
        <dbReference type="ARBA" id="ARBA00022676"/>
    </source>
</evidence>
<dbReference type="EC" id="2.4.1.-" evidence="8"/>
<dbReference type="SUPFAM" id="SSF53448">
    <property type="entry name" value="Nucleotide-diphospho-sugar transferases"/>
    <property type="match status" value="1"/>
</dbReference>
<evidence type="ECO:0000256" key="2">
    <source>
        <dbReference type="ARBA" id="ARBA00022475"/>
    </source>
</evidence>
<sequence length="404" mass="44117">MTLFLAIAALVLTSFPAAMFVANLRLFQCLGTINTNINRWCPGFSRILSRAHRRQAERQPILTDASSPPSVSVLIPARDEASGIADCLRAALSSENVAVEAIVLDDDSSDATAEIVTEFAQRDQRVRLIHGKPLPSGWNGKQHACWQLAGAATSERLVFIDADVRLAPGALWRLMQYQDQTDVGLLSAFPHQITGTWLEKWLIPMMHFILLCYLPFARMRSHGDASLAAGCGQLFLSTRDAYRKAGTHEAIKPSRHDGVKLPRAYRSAGIMTDVVDGTELADCRMYRGAAEVVRGVLKNAIEGIANPRLIVVFTVLLLGCSVLPLVALAVSVAERNPVAITISTLAVVLAHVPRFIAAARLRQSWFGALCHVPATMTFVVLQWIALANHLAGRQVAWRGRTEST</sequence>
<organism evidence="8 9">
    <name type="scientific">Stieleria magnilauensis</name>
    <dbReference type="NCBI Taxonomy" id="2527963"/>
    <lineage>
        <taxon>Bacteria</taxon>
        <taxon>Pseudomonadati</taxon>
        <taxon>Planctomycetota</taxon>
        <taxon>Planctomycetia</taxon>
        <taxon>Pirellulales</taxon>
        <taxon>Pirellulaceae</taxon>
        <taxon>Stieleria</taxon>
    </lineage>
</organism>
<dbReference type="GO" id="GO:0016757">
    <property type="term" value="F:glycosyltransferase activity"/>
    <property type="evidence" value="ECO:0007669"/>
    <property type="project" value="UniProtKB-KW"/>
</dbReference>
<evidence type="ECO:0000256" key="1">
    <source>
        <dbReference type="ARBA" id="ARBA00004236"/>
    </source>
</evidence>
<feature type="domain" description="Glycosyltransferase 2-like" evidence="7">
    <location>
        <begin position="72"/>
        <end position="235"/>
    </location>
</feature>
<dbReference type="InterPro" id="IPR029044">
    <property type="entry name" value="Nucleotide-diphossugar_trans"/>
</dbReference>
<keyword evidence="6" id="KW-0812">Transmembrane</keyword>
<keyword evidence="2" id="KW-1003">Cell membrane</keyword>
<dbReference type="EMBL" id="CP036432">
    <property type="protein sequence ID" value="QDV86375.1"/>
    <property type="molecule type" value="Genomic_DNA"/>
</dbReference>
<evidence type="ECO:0000256" key="5">
    <source>
        <dbReference type="ARBA" id="ARBA00023136"/>
    </source>
</evidence>
<gene>
    <name evidence="8" type="primary">crtQ</name>
    <name evidence="8" type="ORF">TBK1r_53940</name>
</gene>
<dbReference type="PANTHER" id="PTHR43646">
    <property type="entry name" value="GLYCOSYLTRANSFERASE"/>
    <property type="match status" value="1"/>
</dbReference>
<dbReference type="PANTHER" id="PTHR43646:SF2">
    <property type="entry name" value="GLYCOSYLTRANSFERASE 2-LIKE DOMAIN-CONTAINING PROTEIN"/>
    <property type="match status" value="1"/>
</dbReference>
<keyword evidence="9" id="KW-1185">Reference proteome</keyword>
<keyword evidence="5 6" id="KW-0472">Membrane</keyword>
<evidence type="ECO:0000256" key="6">
    <source>
        <dbReference type="SAM" id="Phobius"/>
    </source>
</evidence>